<feature type="signal peptide" evidence="1">
    <location>
        <begin position="1"/>
        <end position="30"/>
    </location>
</feature>
<gene>
    <name evidence="2" type="ORF">ACFFQA_07990</name>
</gene>
<evidence type="ECO:0000313" key="2">
    <source>
        <dbReference type="EMBL" id="MFB9903876.1"/>
    </source>
</evidence>
<protein>
    <recommendedName>
        <fullName evidence="4">Secreted protein</fullName>
    </recommendedName>
</protein>
<evidence type="ECO:0008006" key="4">
    <source>
        <dbReference type="Google" id="ProtNLM"/>
    </source>
</evidence>
<keyword evidence="3" id="KW-1185">Reference proteome</keyword>
<reference evidence="2 3" key="1">
    <citation type="submission" date="2024-09" db="EMBL/GenBank/DDBJ databases">
        <authorList>
            <person name="Sun Q."/>
            <person name="Mori K."/>
        </authorList>
    </citation>
    <scope>NUCLEOTIDE SEQUENCE [LARGE SCALE GENOMIC DNA]</scope>
    <source>
        <strain evidence="2 3">TBRC 7907</strain>
    </source>
</reference>
<organism evidence="2 3">
    <name type="scientific">Allokutzneria oryzae</name>
    <dbReference type="NCBI Taxonomy" id="1378989"/>
    <lineage>
        <taxon>Bacteria</taxon>
        <taxon>Bacillati</taxon>
        <taxon>Actinomycetota</taxon>
        <taxon>Actinomycetes</taxon>
        <taxon>Pseudonocardiales</taxon>
        <taxon>Pseudonocardiaceae</taxon>
        <taxon>Allokutzneria</taxon>
    </lineage>
</organism>
<accession>A0ABV5ZSM2</accession>
<feature type="chain" id="PRO_5046672736" description="Secreted protein" evidence="1">
    <location>
        <begin position="31"/>
        <end position="92"/>
    </location>
</feature>
<sequence length="92" mass="9696">MRIARLAAATVVAAGTITAAAAIAAAPAMADTTRTASTTHAVAGSYEQEFQRYSTEQACRDMSNTPLLRGRSRCAPVGGAINPWVLFVTYYN</sequence>
<keyword evidence="1" id="KW-0732">Signal</keyword>
<evidence type="ECO:0000313" key="3">
    <source>
        <dbReference type="Proteomes" id="UP001589693"/>
    </source>
</evidence>
<dbReference type="Proteomes" id="UP001589693">
    <property type="component" value="Unassembled WGS sequence"/>
</dbReference>
<dbReference type="EMBL" id="JBHLZU010000006">
    <property type="protein sequence ID" value="MFB9903876.1"/>
    <property type="molecule type" value="Genomic_DNA"/>
</dbReference>
<dbReference type="RefSeq" id="WP_377851035.1">
    <property type="nucleotide sequence ID" value="NZ_JBHLZU010000006.1"/>
</dbReference>
<proteinExistence type="predicted"/>
<evidence type="ECO:0000256" key="1">
    <source>
        <dbReference type="SAM" id="SignalP"/>
    </source>
</evidence>
<name>A0ABV5ZSM2_9PSEU</name>
<comment type="caution">
    <text evidence="2">The sequence shown here is derived from an EMBL/GenBank/DDBJ whole genome shotgun (WGS) entry which is preliminary data.</text>
</comment>